<reference evidence="1 2" key="1">
    <citation type="submission" date="2021-03" db="EMBL/GenBank/DDBJ databases">
        <title>Novel species identification of genus Shewanella.</title>
        <authorList>
            <person name="Liu G."/>
            <person name="Zhang Q."/>
        </authorList>
    </citation>
    <scope>NUCLEOTIDE SEQUENCE [LARGE SCALE GENOMIC DNA]</scope>
    <source>
        <strain evidence="1 2">FJAT-51800</strain>
    </source>
</reference>
<protein>
    <submittedName>
        <fullName evidence="1">Uncharacterized protein</fullName>
    </submittedName>
</protein>
<dbReference type="RefSeq" id="WP_207356529.1">
    <property type="nucleotide sequence ID" value="NZ_CP071503.1"/>
</dbReference>
<dbReference type="Proteomes" id="UP000662770">
    <property type="component" value="Chromosome"/>
</dbReference>
<keyword evidence="2" id="KW-1185">Reference proteome</keyword>
<evidence type="ECO:0000313" key="1">
    <source>
        <dbReference type="EMBL" id="QSX35338.1"/>
    </source>
</evidence>
<proteinExistence type="predicted"/>
<gene>
    <name evidence="1" type="ORF">JYB87_09185</name>
</gene>
<accession>A0ABX7QWY3</accession>
<dbReference type="EMBL" id="CP071503">
    <property type="protein sequence ID" value="QSX35338.1"/>
    <property type="molecule type" value="Genomic_DNA"/>
</dbReference>
<sequence length="192" mass="22547">MVEANYWQYYLSLEEDIDRLFRYIEPSEHNFSAYSVELTRLYLAICSEIDVLLKAYCKLLDAGSFASKINEYAEVVVSSKKSLCSETVNLQRFGLSMTPFYEWEQRTTPVWWKKHNGVKHNRDVNFRDANLGNVLNSFAALYLLNLYYYHERSSIELRKQGFFEPLEATVVSLKSRLDLLKIDSVLLNVQER</sequence>
<organism evidence="1 2">
    <name type="scientific">Shewanella avicenniae</name>
    <dbReference type="NCBI Taxonomy" id="2814294"/>
    <lineage>
        <taxon>Bacteria</taxon>
        <taxon>Pseudomonadati</taxon>
        <taxon>Pseudomonadota</taxon>
        <taxon>Gammaproteobacteria</taxon>
        <taxon>Alteromonadales</taxon>
        <taxon>Shewanellaceae</taxon>
        <taxon>Shewanella</taxon>
    </lineage>
</organism>
<name>A0ABX7QWY3_9GAMM</name>
<evidence type="ECO:0000313" key="2">
    <source>
        <dbReference type="Proteomes" id="UP000662770"/>
    </source>
</evidence>